<evidence type="ECO:0000256" key="6">
    <source>
        <dbReference type="ARBA" id="ARBA00022989"/>
    </source>
</evidence>
<dbReference type="NCBIfam" id="TIGR00924">
    <property type="entry name" value="yjdL_sub1_fam"/>
    <property type="match status" value="1"/>
</dbReference>
<feature type="transmembrane region" description="Helical" evidence="8">
    <location>
        <begin position="77"/>
        <end position="95"/>
    </location>
</feature>
<keyword evidence="5" id="KW-0571">Peptide transport</keyword>
<dbReference type="PANTHER" id="PTHR23517">
    <property type="entry name" value="RESISTANCE PROTEIN MDTM, PUTATIVE-RELATED-RELATED"/>
    <property type="match status" value="1"/>
</dbReference>
<dbReference type="EMBL" id="FTNL01000016">
    <property type="protein sequence ID" value="SIR58930.1"/>
    <property type="molecule type" value="Genomic_DNA"/>
</dbReference>
<feature type="transmembrane region" description="Helical" evidence="8">
    <location>
        <begin position="266"/>
        <end position="285"/>
    </location>
</feature>
<organism evidence="10 12">
    <name type="scientific">Fluoribacter gormanii</name>
    <dbReference type="NCBI Taxonomy" id="464"/>
    <lineage>
        <taxon>Bacteria</taxon>
        <taxon>Pseudomonadati</taxon>
        <taxon>Pseudomonadota</taxon>
        <taxon>Gammaproteobacteria</taxon>
        <taxon>Legionellales</taxon>
        <taxon>Legionellaceae</taxon>
        <taxon>Fluoribacter</taxon>
    </lineage>
</organism>
<evidence type="ECO:0000256" key="2">
    <source>
        <dbReference type="ARBA" id="ARBA00022448"/>
    </source>
</evidence>
<evidence type="ECO:0000313" key="11">
    <source>
        <dbReference type="Proteomes" id="UP000186808"/>
    </source>
</evidence>
<keyword evidence="5" id="KW-0653">Protein transport</keyword>
<evidence type="ECO:0000313" key="9">
    <source>
        <dbReference type="EMBL" id="SIR58930.1"/>
    </source>
</evidence>
<dbReference type="AlphaFoldDB" id="A0A377GGV1"/>
<evidence type="ECO:0000313" key="12">
    <source>
        <dbReference type="Proteomes" id="UP000254374"/>
    </source>
</evidence>
<dbReference type="InterPro" id="IPR005279">
    <property type="entry name" value="Dipep/tripep_permease"/>
</dbReference>
<dbReference type="Gene3D" id="1.20.1250.20">
    <property type="entry name" value="MFS general substrate transporter like domains"/>
    <property type="match status" value="1"/>
</dbReference>
<evidence type="ECO:0000256" key="5">
    <source>
        <dbReference type="ARBA" id="ARBA00022856"/>
    </source>
</evidence>
<comment type="subcellular location">
    <subcellularLocation>
        <location evidence="1">Cell membrane</location>
        <topology evidence="1">Multi-pass membrane protein</topology>
    </subcellularLocation>
</comment>
<keyword evidence="3" id="KW-1003">Cell membrane</keyword>
<dbReference type="InterPro" id="IPR050171">
    <property type="entry name" value="MFS_Transporters"/>
</dbReference>
<dbReference type="GO" id="GO:0015833">
    <property type="term" value="P:peptide transport"/>
    <property type="evidence" value="ECO:0007669"/>
    <property type="project" value="UniProtKB-KW"/>
</dbReference>
<reference evidence="10 12" key="2">
    <citation type="submission" date="2018-06" db="EMBL/GenBank/DDBJ databases">
        <authorList>
            <consortium name="Pathogen Informatics"/>
            <person name="Doyle S."/>
        </authorList>
    </citation>
    <scope>NUCLEOTIDE SEQUENCE [LARGE SCALE GENOMIC DNA]</scope>
    <source>
        <strain evidence="10 12">NCTC11401</strain>
    </source>
</reference>
<evidence type="ECO:0000256" key="1">
    <source>
        <dbReference type="ARBA" id="ARBA00004651"/>
    </source>
</evidence>
<dbReference type="InterPro" id="IPR000109">
    <property type="entry name" value="POT_fam"/>
</dbReference>
<keyword evidence="7 8" id="KW-0472">Membrane</keyword>
<keyword evidence="11" id="KW-1185">Reference proteome</keyword>
<feature type="transmembrane region" description="Helical" evidence="8">
    <location>
        <begin position="101"/>
        <end position="119"/>
    </location>
</feature>
<feature type="transmembrane region" description="Helical" evidence="8">
    <location>
        <begin position="168"/>
        <end position="190"/>
    </location>
</feature>
<evidence type="ECO:0000313" key="10">
    <source>
        <dbReference type="EMBL" id="STO23783.1"/>
    </source>
</evidence>
<name>A0A377GGV1_9GAMM</name>
<dbReference type="Pfam" id="PF00854">
    <property type="entry name" value="PTR2"/>
    <property type="match status" value="1"/>
</dbReference>
<gene>
    <name evidence="10" type="primary">dtpA_1</name>
    <name evidence="10" type="ORF">NCTC11401_00584</name>
    <name evidence="9" type="ORF">SAMN05421777_11650</name>
</gene>
<dbReference type="Proteomes" id="UP000254374">
    <property type="component" value="Unassembled WGS sequence"/>
</dbReference>
<feature type="transmembrane region" description="Helical" evidence="8">
    <location>
        <begin position="237"/>
        <end position="254"/>
    </location>
</feature>
<protein>
    <submittedName>
        <fullName evidence="10">Dipeptide and tripeptide permease A</fullName>
    </submittedName>
    <submittedName>
        <fullName evidence="9">Proton-dependent oligopeptide transporter, POT family</fullName>
    </submittedName>
</protein>
<dbReference type="OrthoDB" id="5653512at2"/>
<keyword evidence="6 8" id="KW-1133">Transmembrane helix</keyword>
<dbReference type="InterPro" id="IPR036259">
    <property type="entry name" value="MFS_trans_sf"/>
</dbReference>
<feature type="transmembrane region" description="Helical" evidence="8">
    <location>
        <begin position="211"/>
        <end position="231"/>
    </location>
</feature>
<dbReference type="PANTHER" id="PTHR23517:SF15">
    <property type="entry name" value="PROTON-DEPENDENT OLIGOPEPTIDE FAMILY TRANSPORT PROTEIN"/>
    <property type="match status" value="1"/>
</dbReference>
<feature type="transmembrane region" description="Helical" evidence="8">
    <location>
        <begin position="450"/>
        <end position="471"/>
    </location>
</feature>
<feature type="transmembrane region" description="Helical" evidence="8">
    <location>
        <begin position="310"/>
        <end position="333"/>
    </location>
</feature>
<dbReference type="STRING" id="464.Lgor_1643"/>
<feature type="transmembrane region" description="Helical" evidence="8">
    <location>
        <begin position="139"/>
        <end position="156"/>
    </location>
</feature>
<dbReference type="SUPFAM" id="SSF103473">
    <property type="entry name" value="MFS general substrate transporter"/>
    <property type="match status" value="1"/>
</dbReference>
<feature type="transmembrane region" description="Helical" evidence="8">
    <location>
        <begin position="12"/>
        <end position="30"/>
    </location>
</feature>
<feature type="transmembrane region" description="Helical" evidence="8">
    <location>
        <begin position="345"/>
        <end position="367"/>
    </location>
</feature>
<evidence type="ECO:0000256" key="4">
    <source>
        <dbReference type="ARBA" id="ARBA00022692"/>
    </source>
</evidence>
<dbReference type="Proteomes" id="UP000186808">
    <property type="component" value="Unassembled WGS sequence"/>
</dbReference>
<dbReference type="RefSeq" id="WP_058468139.1">
    <property type="nucleotide sequence ID" value="NZ_CAAAIX010000009.1"/>
</dbReference>
<feature type="transmembrane region" description="Helical" evidence="8">
    <location>
        <begin position="410"/>
        <end position="430"/>
    </location>
</feature>
<accession>A0A377GGV1</accession>
<keyword evidence="4 8" id="KW-0812">Transmembrane</keyword>
<evidence type="ECO:0000256" key="7">
    <source>
        <dbReference type="ARBA" id="ARBA00023136"/>
    </source>
</evidence>
<evidence type="ECO:0000256" key="3">
    <source>
        <dbReference type="ARBA" id="ARBA00022475"/>
    </source>
</evidence>
<proteinExistence type="predicted"/>
<reference evidence="9 11" key="1">
    <citation type="submission" date="2017-01" db="EMBL/GenBank/DDBJ databases">
        <authorList>
            <person name="Varghese N."/>
            <person name="Submissions S."/>
        </authorList>
    </citation>
    <scope>NUCLEOTIDE SEQUENCE [LARGE SCALE GENOMIC DNA]</scope>
    <source>
        <strain evidence="9 11">ATCC 33342</strain>
    </source>
</reference>
<dbReference type="EMBL" id="UGGV01000001">
    <property type="protein sequence ID" value="STO23783.1"/>
    <property type="molecule type" value="Genomic_DNA"/>
</dbReference>
<feature type="transmembrane region" description="Helical" evidence="8">
    <location>
        <begin position="50"/>
        <end position="70"/>
    </location>
</feature>
<evidence type="ECO:0000256" key="8">
    <source>
        <dbReference type="SAM" id="Phobius"/>
    </source>
</evidence>
<dbReference type="GO" id="GO:1904680">
    <property type="term" value="F:peptide transmembrane transporter activity"/>
    <property type="evidence" value="ECO:0007669"/>
    <property type="project" value="InterPro"/>
</dbReference>
<feature type="transmembrane region" description="Helical" evidence="8">
    <location>
        <begin position="373"/>
        <end position="398"/>
    </location>
</feature>
<sequence length="493" mass="54977">MLLSEKMPKGIIPLYLIQAFSTFSYAILYSSLSLFLTKQLGLSNTLSNSIVGLFLAFNYILHLLGGVIGGRFLSNRALFLITTAIQTIGILLLALSVKSLLYLGLSLFLVGCGLNTTAYNSILTQRFAPDDNRRDKAFFFSYSAMNVGFCAGYIISGFFDYSNQYQTLLYASIMPNVITLLLMWGYWSNLNDRNTPLLKVKRIASLNYKQTLGWGIILSLIPFTLLCFYKVQFSNGAVVGLSVFMFFVILYLGYQQKSTLDKQKIMAFLILAVTSILFWMTYFTGPMGVTLFIKNNVDKHLFYYEMATQWILNINSIVIIIGAPLLSIVLTRLQENGYNVSVTKQFIWAFLILAGSFFLLSAGILSANKHGYISVYWVMLHFITQAIAELLIGPVGYAMIGRISPPQLQGILMGTWMMVSGVSASLSHYFSNAMTKGESTNPLLSNGDYLNVFNQLGMWALLGALFLYLIAKRIKPVIEQKTDSSLSEAVTAV</sequence>
<dbReference type="GO" id="GO:0005886">
    <property type="term" value="C:plasma membrane"/>
    <property type="evidence" value="ECO:0007669"/>
    <property type="project" value="UniProtKB-SubCell"/>
</dbReference>
<keyword evidence="2" id="KW-0813">Transport</keyword>